<dbReference type="Pfam" id="PF05569">
    <property type="entry name" value="Peptidase_M56"/>
    <property type="match status" value="1"/>
</dbReference>
<feature type="transmembrane region" description="Helical" evidence="2">
    <location>
        <begin position="321"/>
        <end position="340"/>
    </location>
</feature>
<keyword evidence="2" id="KW-0812">Transmembrane</keyword>
<dbReference type="CDD" id="cd07341">
    <property type="entry name" value="M56_BlaR1_MecR1_like"/>
    <property type="match status" value="1"/>
</dbReference>
<accession>A0ABS2KA45</accession>
<feature type="transmembrane region" description="Helical" evidence="2">
    <location>
        <begin position="45"/>
        <end position="65"/>
    </location>
</feature>
<keyword evidence="2" id="KW-0472">Membrane</keyword>
<keyword evidence="5" id="KW-1185">Reference proteome</keyword>
<evidence type="ECO:0000259" key="3">
    <source>
        <dbReference type="Pfam" id="PF05569"/>
    </source>
</evidence>
<comment type="caution">
    <text evidence="4">The sequence shown here is derived from an EMBL/GenBank/DDBJ whole genome shotgun (WGS) entry which is preliminary data.</text>
</comment>
<evidence type="ECO:0000313" key="4">
    <source>
        <dbReference type="EMBL" id="MBM7128036.1"/>
    </source>
</evidence>
<protein>
    <submittedName>
        <fullName evidence="4">Peptidase M56</fullName>
    </submittedName>
</protein>
<reference evidence="4" key="1">
    <citation type="submission" date="2020-10" db="EMBL/GenBank/DDBJ databases">
        <title>Phylogeny of dyella-like bacteria.</title>
        <authorList>
            <person name="Fu J."/>
        </authorList>
    </citation>
    <scope>NUCLEOTIDE SEQUENCE</scope>
    <source>
        <strain evidence="4">DHON07</strain>
    </source>
</reference>
<proteinExistence type="predicted"/>
<dbReference type="PANTHER" id="PTHR34978">
    <property type="entry name" value="POSSIBLE SENSOR-TRANSDUCER PROTEIN BLAR"/>
    <property type="match status" value="1"/>
</dbReference>
<feature type="transmembrane region" description="Helical" evidence="2">
    <location>
        <begin position="119"/>
        <end position="139"/>
    </location>
</feature>
<feature type="compositionally biased region" description="Pro residues" evidence="1">
    <location>
        <begin position="374"/>
        <end position="387"/>
    </location>
</feature>
<keyword evidence="2" id="KW-1133">Transmembrane helix</keyword>
<dbReference type="InterPro" id="IPR008756">
    <property type="entry name" value="Peptidase_M56"/>
</dbReference>
<feature type="region of interest" description="Disordered" evidence="1">
    <location>
        <begin position="349"/>
        <end position="387"/>
    </location>
</feature>
<evidence type="ECO:0000313" key="5">
    <source>
        <dbReference type="Proteomes" id="UP001430193"/>
    </source>
</evidence>
<name>A0ABS2KA45_9GAMM</name>
<evidence type="ECO:0000256" key="1">
    <source>
        <dbReference type="SAM" id="MobiDB-lite"/>
    </source>
</evidence>
<feature type="domain" description="Peptidase M56" evidence="3">
    <location>
        <begin position="16"/>
        <end position="309"/>
    </location>
</feature>
<dbReference type="RefSeq" id="WP_204629651.1">
    <property type="nucleotide sequence ID" value="NZ_BSOC01000012.1"/>
</dbReference>
<feature type="transmembrane region" description="Helical" evidence="2">
    <location>
        <begin position="15"/>
        <end position="33"/>
    </location>
</feature>
<evidence type="ECO:0000256" key="2">
    <source>
        <dbReference type="SAM" id="Phobius"/>
    </source>
</evidence>
<organism evidence="4 5">
    <name type="scientific">Dyella mobilis</name>
    <dbReference type="NCBI Taxonomy" id="1849582"/>
    <lineage>
        <taxon>Bacteria</taxon>
        <taxon>Pseudomonadati</taxon>
        <taxon>Pseudomonadota</taxon>
        <taxon>Gammaproteobacteria</taxon>
        <taxon>Lysobacterales</taxon>
        <taxon>Rhodanobacteraceae</taxon>
        <taxon>Dyella</taxon>
    </lineage>
</organism>
<feature type="region of interest" description="Disordered" evidence="1">
    <location>
        <begin position="571"/>
        <end position="594"/>
    </location>
</feature>
<dbReference type="Proteomes" id="UP001430193">
    <property type="component" value="Unassembled WGS sequence"/>
</dbReference>
<dbReference type="PANTHER" id="PTHR34978:SF3">
    <property type="entry name" value="SLR0241 PROTEIN"/>
    <property type="match status" value="1"/>
</dbReference>
<gene>
    <name evidence="4" type="ORF">ISS99_00735</name>
</gene>
<dbReference type="InterPro" id="IPR052173">
    <property type="entry name" value="Beta-lactam_resp_regulator"/>
</dbReference>
<sequence length="614" mass="66553">MNTLPDVIDTLFQRLVWTTIQATILIGALWLLERHLRRMPPAVRCMLWWLVAAQLLLGMTVSTPVQLRWLPAPTPAPTAMVHVDVADSTMGTVSTHPTRTAVSQEASSLALPTHAPWSWPRVVVSLWLLGVLLQSLFAVRQWRESRLLIRDSQPLRDTSLQGLCAEQADHLGLRHIPHLRTCESIASPQVTGLWRPLVLLPSGHKLSTEELSMALAHELAHLRRGDLWLGWIPAIAERLFFFHPLVRWAMREYAVYREAACDAKVLEQERTAPQSYGHLLLRLGVAHPVHTGLAGASSTFESLKRRLLLLQLSAGDASPRAAGWVLVAVIALIGVLPYRVTAANAAPTSSQDSLAVPPAPPAAPAAPVAELSVPPAPATPPAPPAPPVAPAKPLLSFVSNIDIDTQPRANRGFALIDGNTIIVRGSNEDESDAERLRKNGAPVMWFRRDGKAYVVRDAGLIEQARQAYAPVSQMAQEQGKFAGKQGALAGQQSGLAARQSALAGREAELASRRAAIESQQASLRADSGSASDAAQAALMKGQLAGMDKEAAEMSRENETLNRSMADLDKRAAELSQRGSEMSRQQQAATRRAEQQLDQVLNEALAKGLAIPVNR</sequence>
<dbReference type="EMBL" id="JADIKF010000029">
    <property type="protein sequence ID" value="MBM7128036.1"/>
    <property type="molecule type" value="Genomic_DNA"/>
</dbReference>